<accession>A0A074KTZ9</accession>
<dbReference type="Pfam" id="PF00534">
    <property type="entry name" value="Glycos_transf_1"/>
    <property type="match status" value="1"/>
</dbReference>
<gene>
    <name evidence="2" type="ORF">EL17_21325</name>
</gene>
<organism evidence="2 3">
    <name type="scientific">Anditalea andensis</name>
    <dbReference type="NCBI Taxonomy" id="1048983"/>
    <lineage>
        <taxon>Bacteria</taxon>
        <taxon>Pseudomonadati</taxon>
        <taxon>Bacteroidota</taxon>
        <taxon>Cytophagia</taxon>
        <taxon>Cytophagales</taxon>
        <taxon>Cytophagaceae</taxon>
        <taxon>Anditalea</taxon>
    </lineage>
</organism>
<dbReference type="SUPFAM" id="SSF53756">
    <property type="entry name" value="UDP-Glycosyltransferase/glycogen phosphorylase"/>
    <property type="match status" value="1"/>
</dbReference>
<dbReference type="eggNOG" id="COG0438">
    <property type="taxonomic scope" value="Bacteria"/>
</dbReference>
<sequence>MYKVVIASVLKPLNDPRSFDKLGLSLCETNKYQLNIIGFFAKNVINNPHLVFKTIYSGLRLHPKRLLVPWRFMNLLQDCFPDLVIVTTYELLPAAVWAKKRLGFKLIYDVQENYALNILDHNTLPFGMGYAYAKLVQLIEKRTAPYVDHFLLAEESYKDELPFIGKHTVLQNKFSGNINPVKPYRLDKVKIFHFVISGTLTPSYGSHEAMHWFAEILNRYPGSKLTIIGHVPLNTYKNKLEKIGSKNHAFKLHLSSTPIAHQEILRVLKSADIVLLPYLQKSSIKYKIPTKLYEALALGKPVLYTQNLYWDALVQRYPGGMPIDFSNKNSAIKAFESFLSLTLYNTPPTKELTWEHEKAQWKAIVDKLIQ</sequence>
<comment type="caution">
    <text evidence="2">The sequence shown here is derived from an EMBL/GenBank/DDBJ whole genome shotgun (WGS) entry which is preliminary data.</text>
</comment>
<evidence type="ECO:0000313" key="2">
    <source>
        <dbReference type="EMBL" id="KEO71730.1"/>
    </source>
</evidence>
<dbReference type="EMBL" id="JMIH01000039">
    <property type="protein sequence ID" value="KEO71730.1"/>
    <property type="molecule type" value="Genomic_DNA"/>
</dbReference>
<dbReference type="Proteomes" id="UP000027821">
    <property type="component" value="Unassembled WGS sequence"/>
</dbReference>
<keyword evidence="3" id="KW-1185">Reference proteome</keyword>
<dbReference type="Gene3D" id="3.40.50.2000">
    <property type="entry name" value="Glycogen Phosphorylase B"/>
    <property type="match status" value="1"/>
</dbReference>
<proteinExistence type="predicted"/>
<dbReference type="InterPro" id="IPR001296">
    <property type="entry name" value="Glyco_trans_1"/>
</dbReference>
<protein>
    <recommendedName>
        <fullName evidence="1">Glycosyl transferase family 1 domain-containing protein</fullName>
    </recommendedName>
</protein>
<dbReference type="STRING" id="1048983.EL17_21325"/>
<dbReference type="OrthoDB" id="925984at2"/>
<dbReference type="AlphaFoldDB" id="A0A074KTZ9"/>
<name>A0A074KTZ9_9BACT</name>
<feature type="domain" description="Glycosyl transferase family 1" evidence="1">
    <location>
        <begin position="194"/>
        <end position="340"/>
    </location>
</feature>
<evidence type="ECO:0000259" key="1">
    <source>
        <dbReference type="Pfam" id="PF00534"/>
    </source>
</evidence>
<dbReference type="GO" id="GO:0016757">
    <property type="term" value="F:glycosyltransferase activity"/>
    <property type="evidence" value="ECO:0007669"/>
    <property type="project" value="InterPro"/>
</dbReference>
<reference evidence="2 3" key="1">
    <citation type="submission" date="2014-04" db="EMBL/GenBank/DDBJ databases">
        <title>Characterization and application of a salt tolerant electro-active bacterium.</title>
        <authorList>
            <person name="Yang L."/>
            <person name="Wei S."/>
            <person name="Tay Q.X.M."/>
        </authorList>
    </citation>
    <scope>NUCLEOTIDE SEQUENCE [LARGE SCALE GENOMIC DNA]</scope>
    <source>
        <strain evidence="2 3">LY1</strain>
    </source>
</reference>
<evidence type="ECO:0000313" key="3">
    <source>
        <dbReference type="Proteomes" id="UP000027821"/>
    </source>
</evidence>